<keyword evidence="3" id="KW-1185">Reference proteome</keyword>
<keyword evidence="1" id="KW-1133">Transmembrane helix</keyword>
<evidence type="ECO:0000256" key="1">
    <source>
        <dbReference type="SAM" id="Phobius"/>
    </source>
</evidence>
<dbReference type="OrthoDB" id="4640722at2"/>
<accession>A0A4S8PFC0</accession>
<gene>
    <name evidence="2" type="ORF">E9998_10180</name>
</gene>
<dbReference type="Proteomes" id="UP000305792">
    <property type="component" value="Unassembled WGS sequence"/>
</dbReference>
<protein>
    <submittedName>
        <fullName evidence="2">Uncharacterized protein</fullName>
    </submittedName>
</protein>
<sequence>MRPPQPWPGDPAAVWAATAAPDDAPERPAPPDLSSFADFERLAAPKDSSRAGAVVLAVSGVLFLAYGLILMAVMPGPVEGVEGFFAAVIFVVRWHWIAPLAAGAWFLASAPIAYRRDKRDHPGETRDLYEAARERGVVVETFPARFRVLDTEGTAPATIGVDVRLDAADAARIRRAFDAWFDRLDAEPKAVDRAQRRNGEREVRPAEDLFGTEAAGGYLMRRTHWGQRFTLLVPDPPHSTRRWARLPIEHGSDVSDES</sequence>
<dbReference type="EMBL" id="STGX01000006">
    <property type="protein sequence ID" value="THV29100.1"/>
    <property type="molecule type" value="Genomic_DNA"/>
</dbReference>
<name>A0A4S8PFC0_9ACTN</name>
<keyword evidence="1" id="KW-0472">Membrane</keyword>
<feature type="transmembrane region" description="Helical" evidence="1">
    <location>
        <begin position="84"/>
        <end position="108"/>
    </location>
</feature>
<dbReference type="AlphaFoldDB" id="A0A4S8PFC0"/>
<evidence type="ECO:0000313" key="2">
    <source>
        <dbReference type="EMBL" id="THV29100.1"/>
    </source>
</evidence>
<keyword evidence="1" id="KW-0812">Transmembrane</keyword>
<dbReference type="RefSeq" id="WP_136529594.1">
    <property type="nucleotide sequence ID" value="NZ_STGX01000006.1"/>
</dbReference>
<feature type="transmembrane region" description="Helical" evidence="1">
    <location>
        <begin position="51"/>
        <end position="72"/>
    </location>
</feature>
<reference evidence="2 3" key="1">
    <citation type="journal article" date="2018" name="Int. J. Syst. Evol. Microbiol.">
        <title>Glycomyces paridis sp. nov., isolated from the medicinal plant Paris polyphylla.</title>
        <authorList>
            <person name="Fang X.M."/>
            <person name="Bai J.L."/>
            <person name="Su J."/>
            <person name="Zhao L.L."/>
            <person name="Liu H.Y."/>
            <person name="Ma B.P."/>
            <person name="Zhang Y.Q."/>
            <person name="Yu L.Y."/>
        </authorList>
    </citation>
    <scope>NUCLEOTIDE SEQUENCE [LARGE SCALE GENOMIC DNA]</scope>
    <source>
        <strain evidence="2 3">CPCC 204357</strain>
    </source>
</reference>
<comment type="caution">
    <text evidence="2">The sequence shown here is derived from an EMBL/GenBank/DDBJ whole genome shotgun (WGS) entry which is preliminary data.</text>
</comment>
<proteinExistence type="predicted"/>
<evidence type="ECO:0000313" key="3">
    <source>
        <dbReference type="Proteomes" id="UP000305792"/>
    </source>
</evidence>
<organism evidence="2 3">
    <name type="scientific">Glycomyces paridis</name>
    <dbReference type="NCBI Taxonomy" id="2126555"/>
    <lineage>
        <taxon>Bacteria</taxon>
        <taxon>Bacillati</taxon>
        <taxon>Actinomycetota</taxon>
        <taxon>Actinomycetes</taxon>
        <taxon>Glycomycetales</taxon>
        <taxon>Glycomycetaceae</taxon>
        <taxon>Glycomyces</taxon>
    </lineage>
</organism>